<feature type="region of interest" description="Disordered" evidence="1">
    <location>
        <begin position="1"/>
        <end position="24"/>
    </location>
</feature>
<sequence>MSTEPAVAPTPSSSPSRSHRIPSPLNHISKYDIHCKDTFRAAHSHMSRTLQIIMQVMELLHDRYLNEEPLPVPISELRVPSARSAQHEGSPGERCDHRETDSDSDIEISGPVNVTKIDTGFSIQFSSHELEEHGGMTKVLSHHVLHYLNQPWEIIIELAMESTS</sequence>
<gene>
    <name evidence="2" type="ORF">F0562_009554</name>
</gene>
<evidence type="ECO:0000313" key="3">
    <source>
        <dbReference type="Proteomes" id="UP000325577"/>
    </source>
</evidence>
<dbReference type="Proteomes" id="UP000325577">
    <property type="component" value="Linkage Group LG4"/>
</dbReference>
<accession>A0A5J5A190</accession>
<evidence type="ECO:0000313" key="2">
    <source>
        <dbReference type="EMBL" id="KAA8523131.1"/>
    </source>
</evidence>
<reference evidence="2 3" key="1">
    <citation type="submission" date="2019-09" db="EMBL/GenBank/DDBJ databases">
        <title>A chromosome-level genome assembly of the Chinese tupelo Nyssa sinensis.</title>
        <authorList>
            <person name="Yang X."/>
            <person name="Kang M."/>
            <person name="Yang Y."/>
            <person name="Xiong H."/>
            <person name="Wang M."/>
            <person name="Zhang Z."/>
            <person name="Wang Z."/>
            <person name="Wu H."/>
            <person name="Ma T."/>
            <person name="Liu J."/>
            <person name="Xi Z."/>
        </authorList>
    </citation>
    <scope>NUCLEOTIDE SEQUENCE [LARGE SCALE GENOMIC DNA]</scope>
    <source>
        <strain evidence="2">J267</strain>
        <tissue evidence="2">Leaf</tissue>
    </source>
</reference>
<keyword evidence="3" id="KW-1185">Reference proteome</keyword>
<dbReference type="AlphaFoldDB" id="A0A5J5A190"/>
<organism evidence="2 3">
    <name type="scientific">Nyssa sinensis</name>
    <dbReference type="NCBI Taxonomy" id="561372"/>
    <lineage>
        <taxon>Eukaryota</taxon>
        <taxon>Viridiplantae</taxon>
        <taxon>Streptophyta</taxon>
        <taxon>Embryophyta</taxon>
        <taxon>Tracheophyta</taxon>
        <taxon>Spermatophyta</taxon>
        <taxon>Magnoliopsida</taxon>
        <taxon>eudicotyledons</taxon>
        <taxon>Gunneridae</taxon>
        <taxon>Pentapetalae</taxon>
        <taxon>asterids</taxon>
        <taxon>Cornales</taxon>
        <taxon>Nyssaceae</taxon>
        <taxon>Nyssa</taxon>
    </lineage>
</organism>
<name>A0A5J5A190_9ASTE</name>
<dbReference type="EMBL" id="CM018047">
    <property type="protein sequence ID" value="KAA8523131.1"/>
    <property type="molecule type" value="Genomic_DNA"/>
</dbReference>
<evidence type="ECO:0000256" key="1">
    <source>
        <dbReference type="SAM" id="MobiDB-lite"/>
    </source>
</evidence>
<dbReference type="OrthoDB" id="10550114at2759"/>
<proteinExistence type="predicted"/>
<feature type="compositionally biased region" description="Basic and acidic residues" evidence="1">
    <location>
        <begin position="90"/>
        <end position="101"/>
    </location>
</feature>
<protein>
    <submittedName>
        <fullName evidence="2">Uncharacterized protein</fullName>
    </submittedName>
</protein>
<feature type="region of interest" description="Disordered" evidence="1">
    <location>
        <begin position="81"/>
        <end position="110"/>
    </location>
</feature>